<evidence type="ECO:0000313" key="3">
    <source>
        <dbReference type="EMBL" id="QUT06821.1"/>
    </source>
</evidence>
<gene>
    <name evidence="3" type="ORF">KFK14_05100</name>
</gene>
<feature type="region of interest" description="Disordered" evidence="1">
    <location>
        <begin position="291"/>
        <end position="310"/>
    </location>
</feature>
<dbReference type="EMBL" id="CP073910">
    <property type="protein sequence ID" value="QUT06821.1"/>
    <property type="molecule type" value="Genomic_DNA"/>
</dbReference>
<dbReference type="Gene3D" id="3.10.450.50">
    <property type="match status" value="2"/>
</dbReference>
<evidence type="ECO:0000256" key="1">
    <source>
        <dbReference type="SAM" id="MobiDB-lite"/>
    </source>
</evidence>
<dbReference type="RefSeq" id="WP_212610116.1">
    <property type="nucleotide sequence ID" value="NZ_CP073910.1"/>
</dbReference>
<keyword evidence="4" id="KW-1185">Reference proteome</keyword>
<evidence type="ECO:0000259" key="2">
    <source>
        <dbReference type="Pfam" id="PF13577"/>
    </source>
</evidence>
<dbReference type="AlphaFoldDB" id="A0A975Q2L8"/>
<dbReference type="InterPro" id="IPR037401">
    <property type="entry name" value="SnoaL-like"/>
</dbReference>
<name>A0A975Q2L8_9SPHN</name>
<protein>
    <submittedName>
        <fullName evidence="3">Nuclear transport factor 2 family protein</fullName>
    </submittedName>
</protein>
<dbReference type="Proteomes" id="UP000681425">
    <property type="component" value="Chromosome"/>
</dbReference>
<dbReference type="InterPro" id="IPR032710">
    <property type="entry name" value="NTF2-like_dom_sf"/>
</dbReference>
<dbReference type="KEGG" id="spph:KFK14_05100"/>
<dbReference type="Pfam" id="PF13577">
    <property type="entry name" value="SnoaL_4"/>
    <property type="match status" value="1"/>
</dbReference>
<evidence type="ECO:0000313" key="4">
    <source>
        <dbReference type="Proteomes" id="UP000681425"/>
    </source>
</evidence>
<proteinExistence type="predicted"/>
<reference evidence="3" key="1">
    <citation type="submission" date="2021-04" db="EMBL/GenBank/DDBJ databases">
        <title>Isolation of p-tert-butylphenol degrading bacteria Sphingobium phenoxybenzoativorans Tas13 from active sludge.</title>
        <authorList>
            <person name="Li Y."/>
        </authorList>
    </citation>
    <scope>NUCLEOTIDE SEQUENCE</scope>
    <source>
        <strain evidence="3">Tas13</strain>
    </source>
</reference>
<feature type="domain" description="SnoaL-like" evidence="2">
    <location>
        <begin position="12"/>
        <end position="137"/>
    </location>
</feature>
<dbReference type="SUPFAM" id="SSF54427">
    <property type="entry name" value="NTF2-like"/>
    <property type="match status" value="2"/>
</dbReference>
<feature type="compositionally biased region" description="Basic and acidic residues" evidence="1">
    <location>
        <begin position="297"/>
        <end position="310"/>
    </location>
</feature>
<accession>A0A975Q2L8</accession>
<organism evidence="3 4">
    <name type="scientific">Sphingobium phenoxybenzoativorans</name>
    <dbReference type="NCBI Taxonomy" id="1592790"/>
    <lineage>
        <taxon>Bacteria</taxon>
        <taxon>Pseudomonadati</taxon>
        <taxon>Pseudomonadota</taxon>
        <taxon>Alphaproteobacteria</taxon>
        <taxon>Sphingomonadales</taxon>
        <taxon>Sphingomonadaceae</taxon>
        <taxon>Sphingobium</taxon>
    </lineage>
</organism>
<sequence length="310" mass="34417">MATDNAAVMRLERLEAKADLNALVQRYVTTADRRQWREWSQCFTENAQFDLPNSFGLMKGRQEIYDICVGKMDHAWADTQHNVVSRDFKVDGDTATGSANIFFSGLPVGADPTQSYAMGGRYRWQFTRNPAGEWAIADAWEEFIWNNGSEQQAVFAQDTDDVPSSTEATAREFMKRLADQNFMGAFEMLSEDGTYTVIGTTPVSRTYYGRRDLLENLVPVLGDFREAPALSFQDPIIAGDRAVILGGGSGIGPTGPYDQPYYAFVTRIAGGEFKDIIEFMDTGMLTTAVFGSGPADSSHEQEAGKHDERQ</sequence>